<accession>A0ABN2LAL6</accession>
<dbReference type="Gene3D" id="1.10.1660.10">
    <property type="match status" value="1"/>
</dbReference>
<evidence type="ECO:0008006" key="9">
    <source>
        <dbReference type="Google" id="ProtNLM"/>
    </source>
</evidence>
<keyword evidence="3" id="KW-0238">DNA-binding</keyword>
<dbReference type="EMBL" id="BAAAPO010000006">
    <property type="protein sequence ID" value="GAA1782061.1"/>
    <property type="molecule type" value="Genomic_DNA"/>
</dbReference>
<dbReference type="PROSITE" id="PS51332">
    <property type="entry name" value="B12_BINDING"/>
    <property type="match status" value="1"/>
</dbReference>
<dbReference type="PROSITE" id="PS00552">
    <property type="entry name" value="HTH_MERR_1"/>
    <property type="match status" value="1"/>
</dbReference>
<dbReference type="InterPro" id="IPR036724">
    <property type="entry name" value="Cobalamin-bd_sf"/>
</dbReference>
<keyword evidence="8" id="KW-1185">Reference proteome</keyword>
<gene>
    <name evidence="7" type="ORF">GCM10009811_04440</name>
</gene>
<name>A0ABN2LAL6_9MICO</name>
<dbReference type="Pfam" id="PF02607">
    <property type="entry name" value="B12-binding_2"/>
    <property type="match status" value="1"/>
</dbReference>
<dbReference type="SUPFAM" id="SSF52242">
    <property type="entry name" value="Cobalamin (vitamin B12)-binding domain"/>
    <property type="match status" value="1"/>
</dbReference>
<evidence type="ECO:0000256" key="1">
    <source>
        <dbReference type="ARBA" id="ARBA00022491"/>
    </source>
</evidence>
<evidence type="ECO:0000256" key="2">
    <source>
        <dbReference type="ARBA" id="ARBA00023015"/>
    </source>
</evidence>
<evidence type="ECO:0000313" key="7">
    <source>
        <dbReference type="EMBL" id="GAA1782061.1"/>
    </source>
</evidence>
<keyword evidence="2" id="KW-0805">Transcription regulation</keyword>
<dbReference type="Gene3D" id="1.10.1240.10">
    <property type="entry name" value="Methionine synthase domain"/>
    <property type="match status" value="1"/>
</dbReference>
<evidence type="ECO:0000313" key="8">
    <source>
        <dbReference type="Proteomes" id="UP001499938"/>
    </source>
</evidence>
<keyword evidence="1" id="KW-0678">Repressor</keyword>
<feature type="domain" description="B12-binding" evidence="6">
    <location>
        <begin position="180"/>
        <end position="295"/>
    </location>
</feature>
<evidence type="ECO:0000259" key="5">
    <source>
        <dbReference type="PROSITE" id="PS50937"/>
    </source>
</evidence>
<dbReference type="Gene3D" id="3.40.50.280">
    <property type="entry name" value="Cobalamin-binding domain"/>
    <property type="match status" value="1"/>
</dbReference>
<dbReference type="PANTHER" id="PTHR30204">
    <property type="entry name" value="REDOX-CYCLING DRUG-SENSING TRANSCRIPTIONAL ACTIVATOR SOXR"/>
    <property type="match status" value="1"/>
</dbReference>
<evidence type="ECO:0000256" key="3">
    <source>
        <dbReference type="ARBA" id="ARBA00023125"/>
    </source>
</evidence>
<feature type="domain" description="HTH merR-type" evidence="5">
    <location>
        <begin position="10"/>
        <end position="79"/>
    </location>
</feature>
<proteinExistence type="predicted"/>
<organism evidence="7 8">
    <name type="scientific">Nostocoides veronense</name>
    <dbReference type="NCBI Taxonomy" id="330836"/>
    <lineage>
        <taxon>Bacteria</taxon>
        <taxon>Bacillati</taxon>
        <taxon>Actinomycetota</taxon>
        <taxon>Actinomycetes</taxon>
        <taxon>Micrococcales</taxon>
        <taxon>Intrasporangiaceae</taxon>
        <taxon>Nostocoides</taxon>
    </lineage>
</organism>
<dbReference type="InterPro" id="IPR006158">
    <property type="entry name" value="Cobalamin-bd"/>
</dbReference>
<sequence>MTPVTGATDAMRIGEFSARVGLSTHTIRAWERRYGLVSPLRTEGGYRVYGPGDLARVRAAASLVESGVSAANAAARVLAAERANGGPKANSASRPARDVGASLLAAVLDFDEAAVHAILDRLFADRPIEEAIETQLLPFLRQLGGLWAAGEASVAHEHFASALIRSRLSAHTMTWGRGQGPVVILACLPGEQHDLALLCLGVLLGRSGWRVRFLGSDTPIRDVSVMADRVTPDWIVLSGRDPESVTTNRRALSDLSRRHRVGIAGPAAAPGRMPGRVHRHTGSVADTARALTARA</sequence>
<dbReference type="InterPro" id="IPR003759">
    <property type="entry name" value="Cbl-bd_cap"/>
</dbReference>
<comment type="caution">
    <text evidence="7">The sequence shown here is derived from an EMBL/GenBank/DDBJ whole genome shotgun (WGS) entry which is preliminary data.</text>
</comment>
<reference evidence="7 8" key="1">
    <citation type="journal article" date="2019" name="Int. J. Syst. Evol. Microbiol.">
        <title>The Global Catalogue of Microorganisms (GCM) 10K type strain sequencing project: providing services to taxonomists for standard genome sequencing and annotation.</title>
        <authorList>
            <consortium name="The Broad Institute Genomics Platform"/>
            <consortium name="The Broad Institute Genome Sequencing Center for Infectious Disease"/>
            <person name="Wu L."/>
            <person name="Ma J."/>
        </authorList>
    </citation>
    <scope>NUCLEOTIDE SEQUENCE [LARGE SCALE GENOMIC DNA]</scope>
    <source>
        <strain evidence="7 8">JCM 15592</strain>
    </source>
</reference>
<protein>
    <recommendedName>
        <fullName evidence="9">MerR family transcriptional regulator</fullName>
    </recommendedName>
</protein>
<dbReference type="PROSITE" id="PS50937">
    <property type="entry name" value="HTH_MERR_2"/>
    <property type="match status" value="1"/>
</dbReference>
<dbReference type="InterPro" id="IPR036594">
    <property type="entry name" value="Meth_synthase_dom"/>
</dbReference>
<dbReference type="InterPro" id="IPR000551">
    <property type="entry name" value="MerR-type_HTH_dom"/>
</dbReference>
<dbReference type="SMART" id="SM00422">
    <property type="entry name" value="HTH_MERR"/>
    <property type="match status" value="1"/>
</dbReference>
<dbReference type="PANTHER" id="PTHR30204:SF69">
    <property type="entry name" value="MERR-FAMILY TRANSCRIPTIONAL REGULATOR"/>
    <property type="match status" value="1"/>
</dbReference>
<dbReference type="Pfam" id="PF13411">
    <property type="entry name" value="MerR_1"/>
    <property type="match status" value="1"/>
</dbReference>
<evidence type="ECO:0000259" key="6">
    <source>
        <dbReference type="PROSITE" id="PS51332"/>
    </source>
</evidence>
<dbReference type="Proteomes" id="UP001499938">
    <property type="component" value="Unassembled WGS sequence"/>
</dbReference>
<dbReference type="InterPro" id="IPR047057">
    <property type="entry name" value="MerR_fam"/>
</dbReference>
<keyword evidence="4" id="KW-0804">Transcription</keyword>
<dbReference type="SUPFAM" id="SSF46955">
    <property type="entry name" value="Putative DNA-binding domain"/>
    <property type="match status" value="1"/>
</dbReference>
<dbReference type="InterPro" id="IPR009061">
    <property type="entry name" value="DNA-bd_dom_put_sf"/>
</dbReference>
<evidence type="ECO:0000256" key="4">
    <source>
        <dbReference type="ARBA" id="ARBA00023163"/>
    </source>
</evidence>